<dbReference type="Gramene" id="PRQ23147">
    <property type="protein sequence ID" value="PRQ23147"/>
    <property type="gene ID" value="RchiOBHm_Chr6g0258141"/>
</dbReference>
<dbReference type="GO" id="GO:0005737">
    <property type="term" value="C:cytoplasm"/>
    <property type="evidence" value="ECO:0007669"/>
    <property type="project" value="UniProtKB-SubCell"/>
</dbReference>
<proteinExistence type="predicted"/>
<evidence type="ECO:0000256" key="1">
    <source>
        <dbReference type="ARBA" id="ARBA00004123"/>
    </source>
</evidence>
<gene>
    <name evidence="5" type="ORF">RchiOBHm_Chr6g0258141</name>
</gene>
<name>A0A2P6PMJ0_ROSCH</name>
<dbReference type="PANTHER" id="PTHR31250">
    <property type="entry name" value="IQ DOMAIN-CONTAINING PROTEIN IQM3"/>
    <property type="match status" value="1"/>
</dbReference>
<sequence length="232" mass="27040">MLDRNLSFKETLGTEDCRGKNLLKLKPMLTFALSQPDFMFLPRLVKELDDAAVKVQKVLYIKLEETLQIVQWWLRRVLCHSSMLRSRKPPLCGRQGLGLGCEGLFFFLYILLSHVSTAYWTFISVITLALLFHIGKGLSKDEKAQKLALQHWLEAIGPRHRYRHNLHMYYDLWFESQSSQPFFYWLNVGDGKETNLELCSRTVLQSQCIKYLGPKERKAYEVVVKDGNLSSY</sequence>
<protein>
    <submittedName>
        <fullName evidence="5">Uncharacterized protein</fullName>
    </submittedName>
</protein>
<evidence type="ECO:0000313" key="5">
    <source>
        <dbReference type="EMBL" id="PRQ23147.1"/>
    </source>
</evidence>
<evidence type="ECO:0000256" key="2">
    <source>
        <dbReference type="ARBA" id="ARBA00004496"/>
    </source>
</evidence>
<comment type="subcellular location">
    <subcellularLocation>
        <location evidence="2">Cytoplasm</location>
    </subcellularLocation>
    <subcellularLocation>
        <location evidence="1">Nucleus</location>
    </subcellularLocation>
</comment>
<dbReference type="InterPro" id="IPR044159">
    <property type="entry name" value="IQM"/>
</dbReference>
<keyword evidence="6" id="KW-1185">Reference proteome</keyword>
<dbReference type="EMBL" id="PDCK01000044">
    <property type="protein sequence ID" value="PRQ23147.1"/>
    <property type="molecule type" value="Genomic_DNA"/>
</dbReference>
<reference evidence="5 6" key="1">
    <citation type="journal article" date="2018" name="Nat. Genet.">
        <title>The Rosa genome provides new insights in the design of modern roses.</title>
        <authorList>
            <person name="Bendahmane M."/>
        </authorList>
    </citation>
    <scope>NUCLEOTIDE SEQUENCE [LARGE SCALE GENOMIC DNA]</scope>
    <source>
        <strain evidence="6">cv. Old Blush</strain>
    </source>
</reference>
<dbReference type="GO" id="GO:0005634">
    <property type="term" value="C:nucleus"/>
    <property type="evidence" value="ECO:0007669"/>
    <property type="project" value="UniProtKB-SubCell"/>
</dbReference>
<keyword evidence="4" id="KW-0539">Nucleus</keyword>
<dbReference type="Proteomes" id="UP000238479">
    <property type="component" value="Chromosome 6"/>
</dbReference>
<dbReference type="AlphaFoldDB" id="A0A2P6PMJ0"/>
<evidence type="ECO:0000256" key="3">
    <source>
        <dbReference type="ARBA" id="ARBA00022490"/>
    </source>
</evidence>
<dbReference type="PANTHER" id="PTHR31250:SF27">
    <property type="entry name" value="IQ DOMAIN-CONTAINING PROTEIN IQM5"/>
    <property type="match status" value="1"/>
</dbReference>
<evidence type="ECO:0000256" key="4">
    <source>
        <dbReference type="ARBA" id="ARBA00023242"/>
    </source>
</evidence>
<organism evidence="5 6">
    <name type="scientific">Rosa chinensis</name>
    <name type="common">China rose</name>
    <dbReference type="NCBI Taxonomy" id="74649"/>
    <lineage>
        <taxon>Eukaryota</taxon>
        <taxon>Viridiplantae</taxon>
        <taxon>Streptophyta</taxon>
        <taxon>Embryophyta</taxon>
        <taxon>Tracheophyta</taxon>
        <taxon>Spermatophyta</taxon>
        <taxon>Magnoliopsida</taxon>
        <taxon>eudicotyledons</taxon>
        <taxon>Gunneridae</taxon>
        <taxon>Pentapetalae</taxon>
        <taxon>rosids</taxon>
        <taxon>fabids</taxon>
        <taxon>Rosales</taxon>
        <taxon>Rosaceae</taxon>
        <taxon>Rosoideae</taxon>
        <taxon>Rosoideae incertae sedis</taxon>
        <taxon>Rosa</taxon>
    </lineage>
</organism>
<accession>A0A2P6PMJ0</accession>
<comment type="caution">
    <text evidence="5">The sequence shown here is derived from an EMBL/GenBank/DDBJ whole genome shotgun (WGS) entry which is preliminary data.</text>
</comment>
<keyword evidence="3" id="KW-0963">Cytoplasm</keyword>
<evidence type="ECO:0000313" key="6">
    <source>
        <dbReference type="Proteomes" id="UP000238479"/>
    </source>
</evidence>